<comment type="caution">
    <text evidence="3">The sequence shown here is derived from an EMBL/GenBank/DDBJ whole genome shotgun (WGS) entry which is preliminary data.</text>
</comment>
<name>A0A372ZIY4_9ACTN</name>
<feature type="compositionally biased region" description="Pro residues" evidence="2">
    <location>
        <begin position="77"/>
        <end position="91"/>
    </location>
</feature>
<accession>A0A372ZIY4</accession>
<gene>
    <name evidence="3" type="ORF">DR950_39540</name>
</gene>
<protein>
    <submittedName>
        <fullName evidence="3">Agmatine deiminase family protein</fullName>
    </submittedName>
</protein>
<dbReference type="InterPro" id="IPR006311">
    <property type="entry name" value="TAT_signal"/>
</dbReference>
<dbReference type="InterPro" id="IPR007466">
    <property type="entry name" value="Peptidyl-Arg-deiminase_porph"/>
</dbReference>
<dbReference type="GO" id="GO:0004668">
    <property type="term" value="F:protein-arginine deiminase activity"/>
    <property type="evidence" value="ECO:0007669"/>
    <property type="project" value="InterPro"/>
</dbReference>
<proteinExistence type="predicted"/>
<feature type="region of interest" description="Disordered" evidence="2">
    <location>
        <begin position="56"/>
        <end position="97"/>
    </location>
</feature>
<dbReference type="PANTHER" id="PTHR31377">
    <property type="entry name" value="AGMATINE DEIMINASE-RELATED"/>
    <property type="match status" value="1"/>
</dbReference>
<feature type="compositionally biased region" description="Pro residues" evidence="2">
    <location>
        <begin position="7"/>
        <end position="22"/>
    </location>
</feature>
<dbReference type="Proteomes" id="UP000263377">
    <property type="component" value="Unassembled WGS sequence"/>
</dbReference>
<dbReference type="GO" id="GO:0009446">
    <property type="term" value="P:putrescine biosynthetic process"/>
    <property type="evidence" value="ECO:0007669"/>
    <property type="project" value="InterPro"/>
</dbReference>
<evidence type="ECO:0000313" key="3">
    <source>
        <dbReference type="EMBL" id="RGD55819.1"/>
    </source>
</evidence>
<reference evidence="3 4" key="1">
    <citation type="submission" date="2018-08" db="EMBL/GenBank/DDBJ databases">
        <title>Diversity &amp; Physiological Properties of Lignin-Decomposing Actinobacteria from Soil.</title>
        <authorList>
            <person name="Roh S.G."/>
            <person name="Kim S.B."/>
        </authorList>
    </citation>
    <scope>NUCLEOTIDE SEQUENCE [LARGE SCALE GENOMIC DNA]</scope>
    <source>
        <strain evidence="3 4">MMS17-GH009</strain>
    </source>
</reference>
<evidence type="ECO:0000256" key="2">
    <source>
        <dbReference type="SAM" id="MobiDB-lite"/>
    </source>
</evidence>
<keyword evidence="4" id="KW-1185">Reference proteome</keyword>
<keyword evidence="1" id="KW-0378">Hydrolase</keyword>
<organism evidence="3 4">
    <name type="scientific">Kitasatospora xanthocidica</name>
    <dbReference type="NCBI Taxonomy" id="83382"/>
    <lineage>
        <taxon>Bacteria</taxon>
        <taxon>Bacillati</taxon>
        <taxon>Actinomycetota</taxon>
        <taxon>Actinomycetes</taxon>
        <taxon>Kitasatosporales</taxon>
        <taxon>Streptomycetaceae</taxon>
        <taxon>Kitasatospora</taxon>
    </lineage>
</organism>
<dbReference type="PANTHER" id="PTHR31377:SF0">
    <property type="entry name" value="AGMATINE DEIMINASE-RELATED"/>
    <property type="match status" value="1"/>
</dbReference>
<dbReference type="Pfam" id="PF04371">
    <property type="entry name" value="PAD_porph"/>
    <property type="match status" value="1"/>
</dbReference>
<evidence type="ECO:0000256" key="1">
    <source>
        <dbReference type="ARBA" id="ARBA00022801"/>
    </source>
</evidence>
<feature type="compositionally biased region" description="Low complexity" evidence="2">
    <location>
        <begin position="56"/>
        <end position="76"/>
    </location>
</feature>
<sequence>MAAWAAPPEPALPAAPDPPPSPTGVHRVPVPLARRTVLRSLAGAGAIALGATACATAGDEPAGPAAPASGTPGQPAAQPPAPASDPTPAPAPARGRRLGGEWEKHERTFMAWPASENVWGEQLGAVRRDIATVARAIGQREPVVLLVRPGQEASARNACGSDVELLAVPVDDLWARDTLPVFVEEGGKVKGVDFNFSGWGGKQEHANDARIARTVLEKYGIERLETPLTAEGGSFETDGQGTLLVTESSVVNDNRNPGRTRDEIEAELKRTLGLTKVIWLAGVKGKDITDAHVDCLARFAAPGVVFLDRAFPGTPPDVWSRSADQARAVLAEATDATGGKLKVVEIGQPDPDRITGRGDAFVSSYMNFYIGNKGVYLPLFGDTKADGHAQEVFREQFPDREIVPVKIDTIASGGGGIHCSTHDQPAG</sequence>
<dbReference type="AlphaFoldDB" id="A0A372ZIY4"/>
<feature type="region of interest" description="Disordered" evidence="2">
    <location>
        <begin position="1"/>
        <end position="28"/>
    </location>
</feature>
<dbReference type="PROSITE" id="PS51318">
    <property type="entry name" value="TAT"/>
    <property type="match status" value="1"/>
</dbReference>
<dbReference type="SUPFAM" id="SSF55909">
    <property type="entry name" value="Pentein"/>
    <property type="match status" value="1"/>
</dbReference>
<evidence type="ECO:0000313" key="4">
    <source>
        <dbReference type="Proteomes" id="UP000263377"/>
    </source>
</evidence>
<dbReference type="GO" id="GO:0047632">
    <property type="term" value="F:agmatine deiminase activity"/>
    <property type="evidence" value="ECO:0007669"/>
    <property type="project" value="TreeGrafter"/>
</dbReference>
<dbReference type="EMBL" id="QVIG01000003">
    <property type="protein sequence ID" value="RGD55819.1"/>
    <property type="molecule type" value="Genomic_DNA"/>
</dbReference>
<dbReference type="Gene3D" id="3.75.10.10">
    <property type="entry name" value="L-arginine/glycine Amidinotransferase, Chain A"/>
    <property type="match status" value="1"/>
</dbReference>